<feature type="transmembrane region" description="Helical" evidence="1">
    <location>
        <begin position="169"/>
        <end position="193"/>
    </location>
</feature>
<dbReference type="GO" id="GO:0016020">
    <property type="term" value="C:membrane"/>
    <property type="evidence" value="ECO:0007669"/>
    <property type="project" value="UniProtKB-SubCell"/>
</dbReference>
<gene>
    <name evidence="3" type="ORF">HS1_002308</name>
</gene>
<dbReference type="RefSeq" id="WP_066065678.1">
    <property type="nucleotide sequence ID" value="NZ_CP013015.1"/>
</dbReference>
<evidence type="ECO:0000259" key="2">
    <source>
        <dbReference type="Pfam" id="PF14378"/>
    </source>
</evidence>
<dbReference type="EMBL" id="CP013015">
    <property type="protein sequence ID" value="AMM42092.1"/>
    <property type="molecule type" value="Genomic_DNA"/>
</dbReference>
<keyword evidence="1" id="KW-1133">Transmembrane helix</keyword>
<feature type="domain" description="Inositolphosphotransferase Aur1/Ipt1" evidence="2">
    <location>
        <begin position="156"/>
        <end position="341"/>
    </location>
</feature>
<dbReference type="AlphaFoldDB" id="A0A7U4QMI5"/>
<feature type="transmembrane region" description="Helical" evidence="1">
    <location>
        <begin position="326"/>
        <end position="343"/>
    </location>
</feature>
<keyword evidence="4" id="KW-1185">Reference proteome</keyword>
<accession>A0A7U4QMI5</accession>
<sequence length="346" mass="40888">MEKLKISTETKTLISSKPIQLENWFKEPILSIFYIYLLSNLLFAFFEISRGTLLGQYYLHMELHCYLFQLIIRSSWLKRSLIIVSLLAIIEYFLKKRYKEETIFPLPRQWKKNLIINWFKWAVPFLFIIQTYFTLKLFGSVHNHHLPLWKWETPFWSLMQPVFSSLPAWVYRFLDFIYVPGWGAAHWLFLFGLISGNETFRKRLFGVYGLSLMVGGVLHYLFPAVSPIYVAKDYFNYLPDALISWKYHLHCLNQQTLFLTKGAEVFTFLKGKAITPIAAFPSFHVGYALQLFLLSRDFGKRWLIAISFFFLCFIIIGSLILGYHYLIDDVAGMIIVYLMYMLVKKA</sequence>
<evidence type="ECO:0000256" key="1">
    <source>
        <dbReference type="SAM" id="Phobius"/>
    </source>
</evidence>
<feature type="transmembrane region" description="Helical" evidence="1">
    <location>
        <begin position="29"/>
        <end position="48"/>
    </location>
</feature>
<dbReference type="InterPro" id="IPR026841">
    <property type="entry name" value="Aur1/Ipt1"/>
</dbReference>
<evidence type="ECO:0000313" key="4">
    <source>
        <dbReference type="Proteomes" id="UP000070560"/>
    </source>
</evidence>
<feature type="transmembrane region" description="Helical" evidence="1">
    <location>
        <begin position="273"/>
        <end position="295"/>
    </location>
</feature>
<name>A0A7U4QMI5_DESA2</name>
<keyword evidence="3" id="KW-0378">Hydrolase</keyword>
<dbReference type="OrthoDB" id="9816314at2"/>
<feature type="transmembrane region" description="Helical" evidence="1">
    <location>
        <begin position="114"/>
        <end position="133"/>
    </location>
</feature>
<proteinExistence type="predicted"/>
<feature type="transmembrane region" description="Helical" evidence="1">
    <location>
        <begin position="76"/>
        <end position="94"/>
    </location>
</feature>
<keyword evidence="1" id="KW-0472">Membrane</keyword>
<feature type="transmembrane region" description="Helical" evidence="1">
    <location>
        <begin position="205"/>
        <end position="230"/>
    </location>
</feature>
<evidence type="ECO:0000313" key="3">
    <source>
        <dbReference type="EMBL" id="AMM42092.1"/>
    </source>
</evidence>
<protein>
    <submittedName>
        <fullName evidence="3">Hydrolase, PAP2-like superfamily</fullName>
    </submittedName>
</protein>
<reference evidence="3 4" key="1">
    <citation type="submission" date="2015-10" db="EMBL/GenBank/DDBJ databases">
        <title>Candidatus Desulfofervidus auxilii, a hydrogenotrophic sulfate-reducing bacterium involved in the thermophilic anaerobic oxidation of methane.</title>
        <authorList>
            <person name="Krukenberg V."/>
            <person name="Richter M."/>
            <person name="Wegener G."/>
        </authorList>
    </citation>
    <scope>NUCLEOTIDE SEQUENCE [LARGE SCALE GENOMIC DNA]</scope>
    <source>
        <strain evidence="3 4">HS1</strain>
    </source>
</reference>
<dbReference type="KEGG" id="daw:HS1_002308"/>
<keyword evidence="1" id="KW-0812">Transmembrane</keyword>
<organism evidence="3 4">
    <name type="scientific">Desulfofervidus auxilii</name>
    <dbReference type="NCBI Taxonomy" id="1621989"/>
    <lineage>
        <taxon>Bacteria</taxon>
        <taxon>Pseudomonadati</taxon>
        <taxon>Thermodesulfobacteriota</taxon>
        <taxon>Candidatus Desulfofervidia</taxon>
        <taxon>Candidatus Desulfofervidales</taxon>
        <taxon>Candidatus Desulfofervidaceae</taxon>
        <taxon>Candidatus Desulfofervidus</taxon>
    </lineage>
</organism>
<dbReference type="Proteomes" id="UP000070560">
    <property type="component" value="Chromosome"/>
</dbReference>
<dbReference type="Pfam" id="PF14378">
    <property type="entry name" value="PAP2_3"/>
    <property type="match status" value="1"/>
</dbReference>
<dbReference type="GO" id="GO:0016787">
    <property type="term" value="F:hydrolase activity"/>
    <property type="evidence" value="ECO:0007669"/>
    <property type="project" value="UniProtKB-KW"/>
</dbReference>
<feature type="transmembrane region" description="Helical" evidence="1">
    <location>
        <begin position="302"/>
        <end position="320"/>
    </location>
</feature>